<evidence type="ECO:0000313" key="6">
    <source>
        <dbReference type="EMBL" id="KPH81382.1"/>
    </source>
</evidence>
<dbReference type="EMBL" id="LGSZ01000029">
    <property type="protein sequence ID" value="KPH81382.1"/>
    <property type="molecule type" value="Genomic_DNA"/>
</dbReference>
<dbReference type="SMART" id="SM00345">
    <property type="entry name" value="HTH_GNTR"/>
    <property type="match status" value="1"/>
</dbReference>
<dbReference type="GO" id="GO:0003677">
    <property type="term" value="F:DNA binding"/>
    <property type="evidence" value="ECO:0007669"/>
    <property type="project" value="UniProtKB-KW"/>
</dbReference>
<dbReference type="InterPro" id="IPR036388">
    <property type="entry name" value="WH-like_DNA-bd_sf"/>
</dbReference>
<sequence>MSDTERSSETVVGRISVQKSYEVLADRLRETILAGSLAEGARLPTERELVSQTGLSRGSVREALRKLEVEGLVKTRLGRLGGIIVSRPGNDAMAHFIKQFVRGRRLSLRTLQEARETLEPHLAQMAAERRTAEDLARLRQLNAELEEALGDKDQFAAVNIDWHNAIAAAARNDLLSAFLYSISYDVAVSTISVEYDTLETRQAVVDIHTRILAAIEAGDGAAAYRRMQRHMQATRAATKAREDEDLQPE</sequence>
<dbReference type="Pfam" id="PF07729">
    <property type="entry name" value="FCD"/>
    <property type="match status" value="1"/>
</dbReference>
<comment type="caution">
    <text evidence="6">The sequence shown here is derived from an EMBL/GenBank/DDBJ whole genome shotgun (WGS) entry which is preliminary data.</text>
</comment>
<dbReference type="SMART" id="SM00895">
    <property type="entry name" value="FCD"/>
    <property type="match status" value="1"/>
</dbReference>
<evidence type="ECO:0000256" key="2">
    <source>
        <dbReference type="ARBA" id="ARBA00023125"/>
    </source>
</evidence>
<gene>
    <name evidence="6" type="ORF">AE618_08575</name>
</gene>
<dbReference type="PANTHER" id="PTHR43537:SF5">
    <property type="entry name" value="UXU OPERON TRANSCRIPTIONAL REGULATOR"/>
    <property type="match status" value="1"/>
</dbReference>
<keyword evidence="3" id="KW-0804">Transcription</keyword>
<dbReference type="Gene3D" id="1.10.10.10">
    <property type="entry name" value="Winged helix-like DNA-binding domain superfamily/Winged helix DNA-binding domain"/>
    <property type="match status" value="1"/>
</dbReference>
<feature type="coiled-coil region" evidence="4">
    <location>
        <begin position="128"/>
        <end position="158"/>
    </location>
</feature>
<dbReference type="PATRIC" id="fig|1526658.3.peg.2738"/>
<dbReference type="OrthoDB" id="9805385at2"/>
<dbReference type="PANTHER" id="PTHR43537">
    <property type="entry name" value="TRANSCRIPTIONAL REGULATOR, GNTR FAMILY"/>
    <property type="match status" value="1"/>
</dbReference>
<evidence type="ECO:0000256" key="1">
    <source>
        <dbReference type="ARBA" id="ARBA00023015"/>
    </source>
</evidence>
<keyword evidence="4" id="KW-0175">Coiled coil</keyword>
<dbReference type="InterPro" id="IPR000524">
    <property type="entry name" value="Tscrpt_reg_HTH_GntR"/>
</dbReference>
<dbReference type="InterPro" id="IPR011711">
    <property type="entry name" value="GntR_C"/>
</dbReference>
<proteinExistence type="predicted"/>
<keyword evidence="7" id="KW-1185">Reference proteome</keyword>
<dbReference type="Gene3D" id="1.20.120.530">
    <property type="entry name" value="GntR ligand-binding domain-like"/>
    <property type="match status" value="1"/>
</dbReference>
<dbReference type="CDD" id="cd07377">
    <property type="entry name" value="WHTH_GntR"/>
    <property type="match status" value="1"/>
</dbReference>
<keyword evidence="2" id="KW-0238">DNA-binding</keyword>
<dbReference type="InterPro" id="IPR008920">
    <property type="entry name" value="TF_FadR/GntR_C"/>
</dbReference>
<accession>A0A0N1FJ03</accession>
<reference evidence="6 7" key="1">
    <citation type="submission" date="2015-07" db="EMBL/GenBank/DDBJ databases">
        <title>Whole genome sequencing of Bosea vaviloviae isolated from cave pool.</title>
        <authorList>
            <person name="Tan N.E.H."/>
            <person name="Lee Y.P."/>
            <person name="Gan H.M."/>
            <person name="Barton H."/>
            <person name="Savka M.A."/>
        </authorList>
    </citation>
    <scope>NUCLEOTIDE SEQUENCE [LARGE SCALE GENOMIC DNA]</scope>
    <source>
        <strain evidence="6 7">SD260</strain>
    </source>
</reference>
<dbReference type="PROSITE" id="PS50949">
    <property type="entry name" value="HTH_GNTR"/>
    <property type="match status" value="1"/>
</dbReference>
<dbReference type="AlphaFoldDB" id="A0A0N1FJ03"/>
<keyword evidence="1" id="KW-0805">Transcription regulation</keyword>
<dbReference type="InterPro" id="IPR036390">
    <property type="entry name" value="WH_DNA-bd_sf"/>
</dbReference>
<dbReference type="GO" id="GO:0003700">
    <property type="term" value="F:DNA-binding transcription factor activity"/>
    <property type="evidence" value="ECO:0007669"/>
    <property type="project" value="InterPro"/>
</dbReference>
<feature type="domain" description="HTH gntR-type" evidence="5">
    <location>
        <begin position="18"/>
        <end position="88"/>
    </location>
</feature>
<protein>
    <recommendedName>
        <fullName evidence="5">HTH gntR-type domain-containing protein</fullName>
    </recommendedName>
</protein>
<dbReference type="Pfam" id="PF00392">
    <property type="entry name" value="GntR"/>
    <property type="match status" value="1"/>
</dbReference>
<dbReference type="Proteomes" id="UP000037822">
    <property type="component" value="Unassembled WGS sequence"/>
</dbReference>
<evidence type="ECO:0000259" key="5">
    <source>
        <dbReference type="PROSITE" id="PS50949"/>
    </source>
</evidence>
<dbReference type="SUPFAM" id="SSF48008">
    <property type="entry name" value="GntR ligand-binding domain-like"/>
    <property type="match status" value="1"/>
</dbReference>
<dbReference type="PRINTS" id="PR00035">
    <property type="entry name" value="HTHGNTR"/>
</dbReference>
<evidence type="ECO:0000256" key="3">
    <source>
        <dbReference type="ARBA" id="ARBA00023163"/>
    </source>
</evidence>
<organism evidence="6 7">
    <name type="scientific">Bosea vaviloviae</name>
    <dbReference type="NCBI Taxonomy" id="1526658"/>
    <lineage>
        <taxon>Bacteria</taxon>
        <taxon>Pseudomonadati</taxon>
        <taxon>Pseudomonadota</taxon>
        <taxon>Alphaproteobacteria</taxon>
        <taxon>Hyphomicrobiales</taxon>
        <taxon>Boseaceae</taxon>
        <taxon>Bosea</taxon>
    </lineage>
</organism>
<evidence type="ECO:0000256" key="4">
    <source>
        <dbReference type="SAM" id="Coils"/>
    </source>
</evidence>
<name>A0A0N1FJ03_9HYPH</name>
<dbReference type="SUPFAM" id="SSF46785">
    <property type="entry name" value="Winged helix' DNA-binding domain"/>
    <property type="match status" value="1"/>
</dbReference>
<evidence type="ECO:0000313" key="7">
    <source>
        <dbReference type="Proteomes" id="UP000037822"/>
    </source>
</evidence>